<keyword evidence="7" id="KW-1133">Transmembrane helix</keyword>
<name>A0A0S2I4R5_9BACT</name>
<keyword evidence="4" id="KW-0249">Electron transport</keyword>
<dbReference type="PROSITE" id="PS00198">
    <property type="entry name" value="4FE4S_FER_1"/>
    <property type="match status" value="2"/>
</dbReference>
<dbReference type="Pfam" id="PF13237">
    <property type="entry name" value="Fer4_10"/>
    <property type="match status" value="1"/>
</dbReference>
<dbReference type="STRING" id="1307839.L21SP5_03375"/>
<feature type="transmembrane region" description="Helical" evidence="7">
    <location>
        <begin position="37"/>
        <end position="59"/>
    </location>
</feature>
<dbReference type="Gene3D" id="3.30.70.20">
    <property type="match status" value="1"/>
</dbReference>
<dbReference type="GO" id="GO:0046872">
    <property type="term" value="F:metal ion binding"/>
    <property type="evidence" value="ECO:0007669"/>
    <property type="project" value="UniProtKB-KW"/>
</dbReference>
<evidence type="ECO:0000256" key="4">
    <source>
        <dbReference type="ARBA" id="ARBA00022982"/>
    </source>
</evidence>
<dbReference type="InterPro" id="IPR051684">
    <property type="entry name" value="Electron_Trans/Redox"/>
</dbReference>
<dbReference type="PANTHER" id="PTHR30176:SF3">
    <property type="entry name" value="FERREDOXIN-TYPE PROTEIN NAPH"/>
    <property type="match status" value="1"/>
</dbReference>
<keyword evidence="6" id="KW-0411">Iron-sulfur</keyword>
<dbReference type="PANTHER" id="PTHR30176">
    <property type="entry name" value="FERREDOXIN-TYPE PROTEIN NAPH"/>
    <property type="match status" value="1"/>
</dbReference>
<feature type="transmembrane region" description="Helical" evidence="7">
    <location>
        <begin position="157"/>
        <end position="177"/>
    </location>
</feature>
<evidence type="ECO:0000256" key="2">
    <source>
        <dbReference type="ARBA" id="ARBA00022485"/>
    </source>
</evidence>
<evidence type="ECO:0000256" key="7">
    <source>
        <dbReference type="SAM" id="Phobius"/>
    </source>
</evidence>
<dbReference type="PROSITE" id="PS51379">
    <property type="entry name" value="4FE4S_FER_2"/>
    <property type="match status" value="2"/>
</dbReference>
<evidence type="ECO:0000256" key="1">
    <source>
        <dbReference type="ARBA" id="ARBA00022448"/>
    </source>
</evidence>
<feature type="transmembrane region" description="Helical" evidence="7">
    <location>
        <begin position="94"/>
        <end position="116"/>
    </location>
</feature>
<dbReference type="InterPro" id="IPR017900">
    <property type="entry name" value="4Fe4S_Fe_S_CS"/>
</dbReference>
<evidence type="ECO:0000313" key="10">
    <source>
        <dbReference type="Proteomes" id="UP000064893"/>
    </source>
</evidence>
<dbReference type="EMBL" id="CP013118">
    <property type="protein sequence ID" value="ALO16988.1"/>
    <property type="molecule type" value="Genomic_DNA"/>
</dbReference>
<evidence type="ECO:0000313" key="9">
    <source>
        <dbReference type="EMBL" id="ALO16988.1"/>
    </source>
</evidence>
<keyword evidence="5" id="KW-0408">Iron</keyword>
<protein>
    <submittedName>
        <fullName evidence="9">Electron transport protein YccM</fullName>
    </submittedName>
</protein>
<dbReference type="SUPFAM" id="SSF54862">
    <property type="entry name" value="4Fe-4S ferredoxins"/>
    <property type="match status" value="1"/>
</dbReference>
<keyword evidence="7" id="KW-0472">Membrane</keyword>
<gene>
    <name evidence="9" type="primary">yccM_2</name>
    <name evidence="9" type="ORF">L21SP5_03375</name>
</gene>
<organism evidence="9 10">
    <name type="scientific">Salinivirga cyanobacteriivorans</name>
    <dbReference type="NCBI Taxonomy" id="1307839"/>
    <lineage>
        <taxon>Bacteria</taxon>
        <taxon>Pseudomonadati</taxon>
        <taxon>Bacteroidota</taxon>
        <taxon>Bacteroidia</taxon>
        <taxon>Bacteroidales</taxon>
        <taxon>Salinivirgaceae</taxon>
        <taxon>Salinivirga</taxon>
    </lineage>
</organism>
<keyword evidence="3" id="KW-0479">Metal-binding</keyword>
<keyword evidence="7" id="KW-0812">Transmembrane</keyword>
<evidence type="ECO:0000256" key="6">
    <source>
        <dbReference type="ARBA" id="ARBA00023014"/>
    </source>
</evidence>
<evidence type="ECO:0000256" key="5">
    <source>
        <dbReference type="ARBA" id="ARBA00023004"/>
    </source>
</evidence>
<feature type="transmembrane region" description="Helical" evidence="7">
    <location>
        <begin position="189"/>
        <end position="211"/>
    </location>
</feature>
<feature type="domain" description="4Fe-4S ferredoxin-type" evidence="8">
    <location>
        <begin position="237"/>
        <end position="266"/>
    </location>
</feature>
<reference evidence="9 10" key="1">
    <citation type="submission" date="2015-11" db="EMBL/GenBank/DDBJ databases">
        <title>Description and complete genome sequence of a novel strain predominating in hypersaline microbial mats and representing a new family of the Bacteriodetes phylum.</title>
        <authorList>
            <person name="Spring S."/>
            <person name="Bunk B."/>
            <person name="Sproer C."/>
            <person name="Klenk H.-P."/>
        </authorList>
    </citation>
    <scope>NUCLEOTIDE SEQUENCE [LARGE SCALE GENOMIC DNA]</scope>
    <source>
        <strain evidence="9 10">L21-Spi-D4</strain>
    </source>
</reference>
<feature type="domain" description="4Fe-4S ferredoxin-type" evidence="8">
    <location>
        <begin position="268"/>
        <end position="297"/>
    </location>
</feature>
<sequence>MPTKKQKSTKKVVVESIVTLSFFSAIGILLWQSSGELFFLINFGYIGLAAAIGELLFGLLPREKKVIGRKFSQLMIGVYMLGVLGFLGRENMQIEGFFFYLLAGTFSGPVLHYLIAKIGGTFLFGRGWCSWACWTTMVMDFFPWMKPRQGRLKHLGALRYVHFAIALALVLLLWFVYEMKDFDKHSVIELNWLIIGNLFYFAVAIILTVVLKDNRAFCKYMCPIPVLMKFGSRFSIWKIKIEPEKCTECRLCETNCPMNVQLLSYMKNNQRVHSSECIACQQCVNVCPEEAVNYTKGFDSGFKDFLHYRND</sequence>
<evidence type="ECO:0000259" key="8">
    <source>
        <dbReference type="PROSITE" id="PS51379"/>
    </source>
</evidence>
<dbReference type="InterPro" id="IPR017896">
    <property type="entry name" value="4Fe4S_Fe-S-bd"/>
</dbReference>
<keyword evidence="10" id="KW-1185">Reference proteome</keyword>
<dbReference type="OrthoDB" id="1091152at2"/>
<keyword evidence="1" id="KW-0813">Transport</keyword>
<dbReference type="RefSeq" id="WP_057954323.1">
    <property type="nucleotide sequence ID" value="NZ_CP013118.1"/>
</dbReference>
<dbReference type="AlphaFoldDB" id="A0A0S2I4R5"/>
<dbReference type="Pfam" id="PF12801">
    <property type="entry name" value="Fer4_5"/>
    <property type="match status" value="1"/>
</dbReference>
<feature type="transmembrane region" description="Helical" evidence="7">
    <location>
        <begin position="12"/>
        <end position="31"/>
    </location>
</feature>
<proteinExistence type="predicted"/>
<feature type="transmembrane region" description="Helical" evidence="7">
    <location>
        <begin position="71"/>
        <end position="88"/>
    </location>
</feature>
<evidence type="ECO:0000256" key="3">
    <source>
        <dbReference type="ARBA" id="ARBA00022723"/>
    </source>
</evidence>
<dbReference type="KEGG" id="blq:L21SP5_03375"/>
<accession>A0A0S2I4R5</accession>
<dbReference type="GO" id="GO:0051539">
    <property type="term" value="F:4 iron, 4 sulfur cluster binding"/>
    <property type="evidence" value="ECO:0007669"/>
    <property type="project" value="UniProtKB-KW"/>
</dbReference>
<keyword evidence="2" id="KW-0004">4Fe-4S</keyword>
<dbReference type="GO" id="GO:0005886">
    <property type="term" value="C:plasma membrane"/>
    <property type="evidence" value="ECO:0007669"/>
    <property type="project" value="TreeGrafter"/>
</dbReference>
<dbReference type="Proteomes" id="UP000064893">
    <property type="component" value="Chromosome"/>
</dbReference>